<evidence type="ECO:0000313" key="2">
    <source>
        <dbReference type="Proteomes" id="UP000829925"/>
    </source>
</evidence>
<reference evidence="1 2" key="1">
    <citation type="submission" date="2022-04" db="EMBL/GenBank/DDBJ databases">
        <title>Hymenobacter sp. isolated from the air.</title>
        <authorList>
            <person name="Won M."/>
            <person name="Lee C.-M."/>
            <person name="Woen H.-Y."/>
            <person name="Kwon S.-W."/>
        </authorList>
    </citation>
    <scope>NUCLEOTIDE SEQUENCE [LARGE SCALE GENOMIC DNA]</scope>
    <source>
        <strain evidence="2">5413 J-13</strain>
        <plasmid evidence="1 2">unnamed1</plasmid>
    </source>
</reference>
<keyword evidence="1" id="KW-0614">Plasmid</keyword>
<keyword evidence="2" id="KW-1185">Reference proteome</keyword>
<dbReference type="KEGG" id="haei:MUN82_21745"/>
<organism evidence="1 2">
    <name type="scientific">Hymenobacter aerilatus</name>
    <dbReference type="NCBI Taxonomy" id="2932251"/>
    <lineage>
        <taxon>Bacteria</taxon>
        <taxon>Pseudomonadati</taxon>
        <taxon>Bacteroidota</taxon>
        <taxon>Cytophagia</taxon>
        <taxon>Cytophagales</taxon>
        <taxon>Hymenobacteraceae</taxon>
        <taxon>Hymenobacter</taxon>
    </lineage>
</organism>
<sequence length="242" mass="27084">MQEPLLKPFVLVGGTALALHLGHRRSRDLDLFSDGPTPIDGEIKDLLISKYKMRADGALQRMRAQEPEWDKAAIQGVIGQVKTDVVNYGFPLLRPPVLYPDSNIRMASLEDLGAMKLAGVVMSGERLRDFVDVAALSEKLTLNQMRQAYEGRFNTSSSEVPRALAFHGDIDFNMKPEMQGYRWPAIAARLEQMQRSPDLLFPPIVEQRLVMPVLGPMAEENAKALLPDQQKAPEPKRRGLKL</sequence>
<protein>
    <submittedName>
        <fullName evidence="1">Nucleotidyl transferase AbiEii/AbiGii toxin family protein</fullName>
    </submittedName>
</protein>
<dbReference type="Pfam" id="PF08843">
    <property type="entry name" value="AbiEii"/>
    <property type="match status" value="1"/>
</dbReference>
<dbReference type="AlphaFoldDB" id="A0A8T9T2C2"/>
<evidence type="ECO:0000313" key="1">
    <source>
        <dbReference type="EMBL" id="UOR07791.1"/>
    </source>
</evidence>
<dbReference type="InterPro" id="IPR014942">
    <property type="entry name" value="AbiEii"/>
</dbReference>
<dbReference type="EMBL" id="CP095054">
    <property type="protein sequence ID" value="UOR07791.1"/>
    <property type="molecule type" value="Genomic_DNA"/>
</dbReference>
<name>A0A8T9T2C2_9BACT</name>
<accession>A0A8T9T2C2</accession>
<dbReference type="RefSeq" id="WP_196294762.1">
    <property type="nucleotide sequence ID" value="NZ_CP095054.1"/>
</dbReference>
<keyword evidence="1" id="KW-0808">Transferase</keyword>
<dbReference type="Proteomes" id="UP000829925">
    <property type="component" value="Plasmid unnamed1"/>
</dbReference>
<geneLocation type="plasmid" evidence="1 2">
    <name>unnamed1</name>
</geneLocation>
<gene>
    <name evidence="1" type="ORF">MUN82_21745</name>
</gene>
<dbReference type="GO" id="GO:0016740">
    <property type="term" value="F:transferase activity"/>
    <property type="evidence" value="ECO:0007669"/>
    <property type="project" value="UniProtKB-KW"/>
</dbReference>
<proteinExistence type="predicted"/>